<dbReference type="RefSeq" id="WP_058640446.1">
    <property type="nucleotide sequence ID" value="NZ_LDSL01000018.1"/>
</dbReference>
<keyword evidence="3" id="KW-1185">Reference proteome</keyword>
<dbReference type="GO" id="GO:0006313">
    <property type="term" value="P:DNA transposition"/>
    <property type="evidence" value="ECO:0007669"/>
    <property type="project" value="InterPro"/>
</dbReference>
<dbReference type="GO" id="GO:0004803">
    <property type="term" value="F:transposase activity"/>
    <property type="evidence" value="ECO:0007669"/>
    <property type="project" value="InterPro"/>
</dbReference>
<dbReference type="SUPFAM" id="SSF143422">
    <property type="entry name" value="Transposase IS200-like"/>
    <property type="match status" value="1"/>
</dbReference>
<dbReference type="Pfam" id="PF01797">
    <property type="entry name" value="Y1_Tnp"/>
    <property type="match status" value="1"/>
</dbReference>
<feature type="domain" description="Transposase IS200-like" evidence="1">
    <location>
        <begin position="9"/>
        <end position="124"/>
    </location>
</feature>
<dbReference type="InterPro" id="IPR036515">
    <property type="entry name" value="Transposase_17_sf"/>
</dbReference>
<protein>
    <submittedName>
        <fullName evidence="2">Transposase</fullName>
    </submittedName>
</protein>
<proteinExistence type="predicted"/>
<dbReference type="PATRIC" id="fig|433924.3.peg.1788"/>
<reference evidence="2 3" key="1">
    <citation type="journal article" date="2016" name="Front. Microbiol.">
        <title>Genomic Resource of Rice Seed Associated Bacteria.</title>
        <authorList>
            <person name="Midha S."/>
            <person name="Bansal K."/>
            <person name="Sharma S."/>
            <person name="Kumar N."/>
            <person name="Patil P.P."/>
            <person name="Chaudhry V."/>
            <person name="Patil P.B."/>
        </authorList>
    </citation>
    <scope>NUCLEOTIDE SEQUENCE [LARGE SCALE GENOMIC DNA]</scope>
    <source>
        <strain evidence="2 3">NS331</strain>
    </source>
</reference>
<accession>A0A147HBJ8</accession>
<sequence>MARLPRLALAGHPHHLIQRGNNDQAVVVDTADRQMLLDTLGEQAQRAGVALHAYVILEDHFHVLATPATAEALSLWMQAVGRRYVRHFNDRHGRRGTLWEGRYRGTVLQAERYFLPCMAYIDQHPVRAGLVEQALGYAWSSHGHYVGLRTDRFLTPHALYWALGNTPFAREAAYAEMVHAGPSRAEQLMLTEATRKGWAAGDAAFVERLQADTPRRLALTRAGRKPRTQDTSAAD</sequence>
<gene>
    <name evidence="2" type="ORF">NS331_02570</name>
</gene>
<name>A0A147HBJ8_9BURK</name>
<dbReference type="PANTHER" id="PTHR34322:SF2">
    <property type="entry name" value="TRANSPOSASE IS200-LIKE DOMAIN-CONTAINING PROTEIN"/>
    <property type="match status" value="1"/>
</dbReference>
<organism evidence="2 3">
    <name type="scientific">Pseudacidovorax intermedius</name>
    <dbReference type="NCBI Taxonomy" id="433924"/>
    <lineage>
        <taxon>Bacteria</taxon>
        <taxon>Pseudomonadati</taxon>
        <taxon>Pseudomonadota</taxon>
        <taxon>Betaproteobacteria</taxon>
        <taxon>Burkholderiales</taxon>
        <taxon>Comamonadaceae</taxon>
        <taxon>Pseudacidovorax</taxon>
    </lineage>
</organism>
<dbReference type="OrthoDB" id="9814067at2"/>
<dbReference type="PANTHER" id="PTHR34322">
    <property type="entry name" value="TRANSPOSASE, Y1_TNP DOMAIN-CONTAINING"/>
    <property type="match status" value="1"/>
</dbReference>
<evidence type="ECO:0000259" key="1">
    <source>
        <dbReference type="SMART" id="SM01321"/>
    </source>
</evidence>
<dbReference type="Proteomes" id="UP000072741">
    <property type="component" value="Unassembled WGS sequence"/>
</dbReference>
<dbReference type="GO" id="GO:0003677">
    <property type="term" value="F:DNA binding"/>
    <property type="evidence" value="ECO:0007669"/>
    <property type="project" value="InterPro"/>
</dbReference>
<dbReference type="Gene3D" id="3.30.70.1290">
    <property type="entry name" value="Transposase IS200-like"/>
    <property type="match status" value="1"/>
</dbReference>
<evidence type="ECO:0000313" key="2">
    <source>
        <dbReference type="EMBL" id="KTT27333.1"/>
    </source>
</evidence>
<dbReference type="EMBL" id="LDSL01000018">
    <property type="protein sequence ID" value="KTT27333.1"/>
    <property type="molecule type" value="Genomic_DNA"/>
</dbReference>
<dbReference type="AlphaFoldDB" id="A0A147HBJ8"/>
<dbReference type="InterPro" id="IPR002686">
    <property type="entry name" value="Transposase_17"/>
</dbReference>
<comment type="caution">
    <text evidence="2">The sequence shown here is derived from an EMBL/GenBank/DDBJ whole genome shotgun (WGS) entry which is preliminary data.</text>
</comment>
<evidence type="ECO:0000313" key="3">
    <source>
        <dbReference type="Proteomes" id="UP000072741"/>
    </source>
</evidence>
<dbReference type="SMART" id="SM01321">
    <property type="entry name" value="Y1_Tnp"/>
    <property type="match status" value="1"/>
</dbReference>